<evidence type="ECO:0000256" key="2">
    <source>
        <dbReference type="ARBA" id="ARBA00022448"/>
    </source>
</evidence>
<feature type="transmembrane region" description="Helical" evidence="9">
    <location>
        <begin position="189"/>
        <end position="209"/>
    </location>
</feature>
<accession>A0A6P1B8T6</accession>
<dbReference type="GO" id="GO:0022857">
    <property type="term" value="F:transmembrane transporter activity"/>
    <property type="evidence" value="ECO:0007669"/>
    <property type="project" value="UniProtKB-UniRule"/>
</dbReference>
<name>A0A6P1B8T6_9BRAD</name>
<keyword evidence="4 8" id="KW-0997">Cell inner membrane</keyword>
<feature type="transmembrane region" description="Helical" evidence="9">
    <location>
        <begin position="298"/>
        <end position="321"/>
    </location>
</feature>
<evidence type="ECO:0000256" key="8">
    <source>
        <dbReference type="RuleBase" id="RU369079"/>
    </source>
</evidence>
<evidence type="ECO:0000259" key="11">
    <source>
        <dbReference type="Pfam" id="PF06808"/>
    </source>
</evidence>
<dbReference type="RefSeq" id="WP_163150274.1">
    <property type="nucleotide sequence ID" value="NZ_VKHP01000005.1"/>
</dbReference>
<feature type="transmembrane region" description="Helical" evidence="9">
    <location>
        <begin position="572"/>
        <end position="596"/>
    </location>
</feature>
<evidence type="ECO:0000256" key="1">
    <source>
        <dbReference type="ARBA" id="ARBA00004429"/>
    </source>
</evidence>
<comment type="function">
    <text evidence="8">Part of the tripartite ATP-independent periplasmic (TRAP) transport system.</text>
</comment>
<dbReference type="PANTHER" id="PTHR33362:SF2">
    <property type="entry name" value="TRAP TRANSPORTER LARGE PERMEASE PROTEIN"/>
    <property type="match status" value="1"/>
</dbReference>
<dbReference type="InterPro" id="IPR055348">
    <property type="entry name" value="DctQ"/>
</dbReference>
<evidence type="ECO:0000313" key="13">
    <source>
        <dbReference type="Proteomes" id="UP000468531"/>
    </source>
</evidence>
<feature type="transmembrane region" description="Helical" evidence="9">
    <location>
        <begin position="384"/>
        <end position="409"/>
    </location>
</feature>
<feature type="transmembrane region" description="Helical" evidence="9">
    <location>
        <begin position="457"/>
        <end position="476"/>
    </location>
</feature>
<dbReference type="PANTHER" id="PTHR33362">
    <property type="entry name" value="SIALIC ACID TRAP TRANSPORTER PERMEASE PROTEIN SIAT-RELATED"/>
    <property type="match status" value="1"/>
</dbReference>
<evidence type="ECO:0000259" key="10">
    <source>
        <dbReference type="Pfam" id="PF04290"/>
    </source>
</evidence>
<dbReference type="Pfam" id="PF04290">
    <property type="entry name" value="DctQ"/>
    <property type="match status" value="1"/>
</dbReference>
<evidence type="ECO:0000256" key="5">
    <source>
        <dbReference type="ARBA" id="ARBA00022692"/>
    </source>
</evidence>
<feature type="transmembrane region" description="Helical" evidence="9">
    <location>
        <begin position="155"/>
        <end position="177"/>
    </location>
</feature>
<feature type="transmembrane region" description="Helical" evidence="9">
    <location>
        <begin position="269"/>
        <end position="286"/>
    </location>
</feature>
<comment type="subcellular location">
    <subcellularLocation>
        <location evidence="1 8">Cell inner membrane</location>
        <topology evidence="1 8">Multi-pass membrane protein</topology>
    </subcellularLocation>
</comment>
<feature type="transmembrane region" description="Helical" evidence="9">
    <location>
        <begin position="616"/>
        <end position="641"/>
    </location>
</feature>
<evidence type="ECO:0000256" key="9">
    <source>
        <dbReference type="SAM" id="Phobius"/>
    </source>
</evidence>
<feature type="transmembrane region" description="Helical" evidence="9">
    <location>
        <begin position="83"/>
        <end position="100"/>
    </location>
</feature>
<keyword evidence="7 9" id="KW-0472">Membrane</keyword>
<keyword evidence="3" id="KW-1003">Cell membrane</keyword>
<dbReference type="Proteomes" id="UP000468531">
    <property type="component" value="Unassembled WGS sequence"/>
</dbReference>
<feature type="transmembrane region" description="Helical" evidence="9">
    <location>
        <begin position="488"/>
        <end position="510"/>
    </location>
</feature>
<dbReference type="Pfam" id="PF06808">
    <property type="entry name" value="DctM"/>
    <property type="match status" value="1"/>
</dbReference>
<feature type="transmembrane region" description="Helical" evidence="9">
    <location>
        <begin position="430"/>
        <end position="451"/>
    </location>
</feature>
<proteinExistence type="predicted"/>
<keyword evidence="5 9" id="KW-0812">Transmembrane</keyword>
<organism evidence="12 13">
    <name type="scientific">Bradyrhizobium uaiense</name>
    <dbReference type="NCBI Taxonomy" id="2594946"/>
    <lineage>
        <taxon>Bacteria</taxon>
        <taxon>Pseudomonadati</taxon>
        <taxon>Pseudomonadota</taxon>
        <taxon>Alphaproteobacteria</taxon>
        <taxon>Hyphomicrobiales</taxon>
        <taxon>Nitrobacteraceae</taxon>
        <taxon>Bradyrhizobium</taxon>
    </lineage>
</organism>
<comment type="caution">
    <text evidence="12">The sequence shown here is derived from an EMBL/GenBank/DDBJ whole genome shotgun (WGS) entry which is preliminary data.</text>
</comment>
<evidence type="ECO:0000313" key="12">
    <source>
        <dbReference type="EMBL" id="NEU94714.1"/>
    </source>
</evidence>
<dbReference type="InterPro" id="IPR004681">
    <property type="entry name" value="TRAP_DctM"/>
</dbReference>
<feature type="transmembrane region" description="Helical" evidence="9">
    <location>
        <begin position="221"/>
        <end position="249"/>
    </location>
</feature>
<evidence type="ECO:0000256" key="3">
    <source>
        <dbReference type="ARBA" id="ARBA00022475"/>
    </source>
</evidence>
<evidence type="ECO:0000256" key="6">
    <source>
        <dbReference type="ARBA" id="ARBA00022989"/>
    </source>
</evidence>
<dbReference type="GO" id="GO:0005886">
    <property type="term" value="C:plasma membrane"/>
    <property type="evidence" value="ECO:0007669"/>
    <property type="project" value="UniProtKB-SubCell"/>
</dbReference>
<feature type="domain" description="TRAP C4-dicarboxylate transport system permease DctM subunit" evidence="11">
    <location>
        <begin position="225"/>
        <end position="631"/>
    </location>
</feature>
<gene>
    <name evidence="12" type="ORF">FNJ47_02430</name>
</gene>
<feature type="domain" description="Tripartite ATP-independent periplasmic transporters DctQ component" evidence="10">
    <location>
        <begin position="58"/>
        <end position="182"/>
    </location>
</feature>
<dbReference type="InterPro" id="IPR010656">
    <property type="entry name" value="DctM"/>
</dbReference>
<evidence type="ECO:0000256" key="4">
    <source>
        <dbReference type="ARBA" id="ARBA00022519"/>
    </source>
</evidence>
<feature type="transmembrane region" description="Helical" evidence="9">
    <location>
        <begin position="530"/>
        <end position="560"/>
    </location>
</feature>
<dbReference type="NCBIfam" id="TIGR00786">
    <property type="entry name" value="dctM"/>
    <property type="match status" value="1"/>
</dbReference>
<sequence>MSEASAIELADEVHLGLRPPVDLPPERGALVRGYGQMMSAIDTAARVGLFSVLVGELGLILVEVAQRGLSGHSFLWAEEVSRLALLTIAFVGGALAYRGHHHTAVALVTDMLPLAARRAALATIDVTILVVAVVSFLAAIDLLEINAQSIMPMLQWNLGLTVVPFIAGMVLVGLFAVERLLKVHRVLPILHGCVVLGVVGALLSTMRVVPGMQLGTGSGLVLMLLFFFGAILFGLPVSFSMLAGSILFLLATDLAPIVAIAQNTIDGSGHFILLTLPFFIWAGMVMEKGGISRRLVALAMALVGHFRGGLLQVVVMTTYLVSGVSGSKIADVVAVGSVMREELERKGYRLKDGAAVLSASAAMSETIPPSIAMLVLGSVVPVSIGAMFIAGLLPAAVLAVILMILVYVMSVRNPTASVRQATRKEIGQSARGAVLPLMMPAILVVGIKFGVATPTEVSSVAVLYGILLCMLVYRSIGWRTFVTVATECAVMSGMVLFIIAAAGSFAWIMAAGNLPQYLASMLHAVGDNRYFFLAGSIVILVIVGSLLEGLPALIILGPILYPMATQLGIDGVHYAMVLLLSMGVGIFMPPLGIGFYVACSVMGTSVEDASKAIAPYILALLLGIMSVAAFPIFSLALLHVFGR</sequence>
<evidence type="ECO:0000256" key="7">
    <source>
        <dbReference type="ARBA" id="ARBA00023136"/>
    </source>
</evidence>
<protein>
    <submittedName>
        <fullName evidence="12">TRAP transporter large permease subunit</fullName>
    </submittedName>
</protein>
<keyword evidence="2 8" id="KW-0813">Transport</keyword>
<feature type="transmembrane region" description="Helical" evidence="9">
    <location>
        <begin position="43"/>
        <end position="62"/>
    </location>
</feature>
<keyword evidence="13" id="KW-1185">Reference proteome</keyword>
<dbReference type="AlphaFoldDB" id="A0A6P1B8T6"/>
<dbReference type="EMBL" id="VKHP01000005">
    <property type="protein sequence ID" value="NEU94714.1"/>
    <property type="molecule type" value="Genomic_DNA"/>
</dbReference>
<reference evidence="12 13" key="1">
    <citation type="journal article" date="2020" name="Arch. Microbiol.">
        <title>Bradyrhizobium uaiense sp. nov., a new highly efficient cowpea symbiont.</title>
        <authorList>
            <person name="Cabral Michel D."/>
            <person name="Azarias Guimaraes A."/>
            <person name="Martins da Costa E."/>
            <person name="Soares de Carvalho T."/>
            <person name="Balsanelli E."/>
            <person name="Willems A."/>
            <person name="Maltempi de Souza E."/>
            <person name="de Souza Moreira F.M."/>
        </authorList>
    </citation>
    <scope>NUCLEOTIDE SEQUENCE [LARGE SCALE GENOMIC DNA]</scope>
    <source>
        <strain evidence="12 13">UFLA 03-164</strain>
    </source>
</reference>
<feature type="transmembrane region" description="Helical" evidence="9">
    <location>
        <begin position="120"/>
        <end position="143"/>
    </location>
</feature>
<keyword evidence="6 9" id="KW-1133">Transmembrane helix</keyword>